<feature type="chain" id="PRO_5022191761" description="Yeast cell wall synthesis Kre9/Knh1 C-terminal domain-containing protein" evidence="2">
    <location>
        <begin position="22"/>
        <end position="157"/>
    </location>
</feature>
<evidence type="ECO:0000256" key="1">
    <source>
        <dbReference type="SAM" id="MobiDB-lite"/>
    </source>
</evidence>
<protein>
    <recommendedName>
        <fullName evidence="5">Yeast cell wall synthesis Kre9/Knh1 C-terminal domain-containing protein</fullName>
    </recommendedName>
</protein>
<organism evidence="3 4">
    <name type="scientific">Venturia effusa</name>
    <dbReference type="NCBI Taxonomy" id="50376"/>
    <lineage>
        <taxon>Eukaryota</taxon>
        <taxon>Fungi</taxon>
        <taxon>Dikarya</taxon>
        <taxon>Ascomycota</taxon>
        <taxon>Pezizomycotina</taxon>
        <taxon>Dothideomycetes</taxon>
        <taxon>Pleosporomycetidae</taxon>
        <taxon>Venturiales</taxon>
        <taxon>Venturiaceae</taxon>
        <taxon>Venturia</taxon>
    </lineage>
</organism>
<accession>A0A517LQL3</accession>
<proteinExistence type="predicted"/>
<reference evidence="3 4" key="1">
    <citation type="submission" date="2019-07" db="EMBL/GenBank/DDBJ databases">
        <title>Finished genome of Venturia effusa.</title>
        <authorList>
            <person name="Young C.A."/>
            <person name="Cox M.P."/>
            <person name="Ganley A.R.D."/>
            <person name="David W.J."/>
        </authorList>
    </citation>
    <scope>NUCLEOTIDE SEQUENCE [LARGE SCALE GENOMIC DNA]</scope>
    <source>
        <strain evidence="4">albino</strain>
    </source>
</reference>
<dbReference type="EMBL" id="CP042203">
    <property type="protein sequence ID" value="QDS77931.1"/>
    <property type="molecule type" value="Genomic_DNA"/>
</dbReference>
<keyword evidence="2" id="KW-0732">Signal</keyword>
<evidence type="ECO:0008006" key="5">
    <source>
        <dbReference type="Google" id="ProtNLM"/>
    </source>
</evidence>
<feature type="compositionally biased region" description="Pro residues" evidence="1">
    <location>
        <begin position="38"/>
        <end position="50"/>
    </location>
</feature>
<keyword evidence="4" id="KW-1185">Reference proteome</keyword>
<dbReference type="Proteomes" id="UP000316270">
    <property type="component" value="Chromosome 19"/>
</dbReference>
<gene>
    <name evidence="3" type="ORF">FKW77_001174</name>
</gene>
<evidence type="ECO:0000313" key="3">
    <source>
        <dbReference type="EMBL" id="QDS77931.1"/>
    </source>
</evidence>
<feature type="region of interest" description="Disordered" evidence="1">
    <location>
        <begin position="35"/>
        <end position="58"/>
    </location>
</feature>
<name>A0A517LQL3_9PEZI</name>
<evidence type="ECO:0000313" key="4">
    <source>
        <dbReference type="Proteomes" id="UP000316270"/>
    </source>
</evidence>
<evidence type="ECO:0000256" key="2">
    <source>
        <dbReference type="SAM" id="SignalP"/>
    </source>
</evidence>
<feature type="signal peptide" evidence="2">
    <location>
        <begin position="1"/>
        <end position="21"/>
    </location>
</feature>
<sequence length="157" mass="16526">MKLNLAHIASIISLSTASASAEPSSDAELHARAVLLPRPGPRPGPRPNNVPPARTNQGVTRDQIVEEVVVAFIEGILNTVGYASTNVPILQTYTFPASTTTNFFGPTVVPRTTRTYKVTEALLFPTPIVQGGEYVTTTTSVVIAGRTSIVAVVVTAA</sequence>
<dbReference type="AlphaFoldDB" id="A0A517LQL3"/>